<dbReference type="Proteomes" id="UP000288805">
    <property type="component" value="Unassembled WGS sequence"/>
</dbReference>
<sequence length="395" mass="44410">MLVTILHWGIPPSLSSSDLLQILSLLDLLLDLYGRHTGAYPPSLSSSGLLCTFSLLDLFLDLCESSHWGIPPLALFYWESQLLAFIFSGIACLTFMDLHLFSLSSPRYPVLIAYSSRNPHRAVSFRRILVRTPGWIRAFVLVCQPERIRFTGVLMGVSLILRQSSLHSTHYSHLLFTSVFIFLALLIWPDGAFLGGHVSIPDWLSWNQNSVFESQSEIDTWQGGICKSCSLWLVPPVGISFITHEMRYEILSLREQVSDVQLRVLTEKKKPPESEGLEGEDNGFHSSLGDSVLDTTDTEIERTEKEAPKEKAGVSEDPESKKVEMGDWLFGHALLFRTHVGIDPDAHIDPHEFGMELCSDALEETVTSEEARKRIHLDESAAKDVRETQLPVAYD</sequence>
<evidence type="ECO:0000256" key="1">
    <source>
        <dbReference type="SAM" id="MobiDB-lite"/>
    </source>
</evidence>
<dbReference type="AlphaFoldDB" id="A0A438F4B1"/>
<feature type="signal peptide" evidence="2">
    <location>
        <begin position="1"/>
        <end position="15"/>
    </location>
</feature>
<organism evidence="3 4">
    <name type="scientific">Vitis vinifera</name>
    <name type="common">Grape</name>
    <dbReference type="NCBI Taxonomy" id="29760"/>
    <lineage>
        <taxon>Eukaryota</taxon>
        <taxon>Viridiplantae</taxon>
        <taxon>Streptophyta</taxon>
        <taxon>Embryophyta</taxon>
        <taxon>Tracheophyta</taxon>
        <taxon>Spermatophyta</taxon>
        <taxon>Magnoliopsida</taxon>
        <taxon>eudicotyledons</taxon>
        <taxon>Gunneridae</taxon>
        <taxon>Pentapetalae</taxon>
        <taxon>rosids</taxon>
        <taxon>Vitales</taxon>
        <taxon>Vitaceae</taxon>
        <taxon>Viteae</taxon>
        <taxon>Vitis</taxon>
    </lineage>
</organism>
<keyword evidence="2" id="KW-0732">Signal</keyword>
<evidence type="ECO:0000313" key="3">
    <source>
        <dbReference type="EMBL" id="RVW54825.1"/>
    </source>
</evidence>
<feature type="region of interest" description="Disordered" evidence="1">
    <location>
        <begin position="268"/>
        <end position="320"/>
    </location>
</feature>
<feature type="compositionally biased region" description="Basic and acidic residues" evidence="1">
    <location>
        <begin position="299"/>
        <end position="320"/>
    </location>
</feature>
<dbReference type="PANTHER" id="PTHR46183:SF8">
    <property type="entry name" value="PROTEIN CLMP1"/>
    <property type="match status" value="1"/>
</dbReference>
<feature type="compositionally biased region" description="Polar residues" evidence="1">
    <location>
        <begin position="284"/>
        <end position="295"/>
    </location>
</feature>
<gene>
    <name evidence="3" type="primary">CLMP1_3</name>
    <name evidence="3" type="ORF">CK203_071601</name>
</gene>
<dbReference type="InterPro" id="IPR044517">
    <property type="entry name" value="PHOX1-4"/>
</dbReference>
<comment type="caution">
    <text evidence="3">The sequence shown here is derived from an EMBL/GenBank/DDBJ whole genome shotgun (WGS) entry which is preliminary data.</text>
</comment>
<dbReference type="PANTHER" id="PTHR46183">
    <property type="entry name" value="PROTEIN CLMP1"/>
    <property type="match status" value="1"/>
</dbReference>
<reference evidence="3 4" key="1">
    <citation type="journal article" date="2018" name="PLoS Genet.">
        <title>Population sequencing reveals clonal diversity and ancestral inbreeding in the grapevine cultivar Chardonnay.</title>
        <authorList>
            <person name="Roach M.J."/>
            <person name="Johnson D.L."/>
            <person name="Bohlmann J."/>
            <person name="van Vuuren H.J."/>
            <person name="Jones S.J."/>
            <person name="Pretorius I.S."/>
            <person name="Schmidt S.A."/>
            <person name="Borneman A.R."/>
        </authorList>
    </citation>
    <scope>NUCLEOTIDE SEQUENCE [LARGE SCALE GENOMIC DNA]</scope>
    <source>
        <strain evidence="4">cv. Chardonnay</strain>
        <tissue evidence="3">Leaf</tissue>
    </source>
</reference>
<evidence type="ECO:0000313" key="4">
    <source>
        <dbReference type="Proteomes" id="UP000288805"/>
    </source>
</evidence>
<feature type="chain" id="PRO_5019376352" evidence="2">
    <location>
        <begin position="16"/>
        <end position="395"/>
    </location>
</feature>
<dbReference type="EMBL" id="QGNW01001124">
    <property type="protein sequence ID" value="RVW54825.1"/>
    <property type="molecule type" value="Genomic_DNA"/>
</dbReference>
<protein>
    <submittedName>
        <fullName evidence="3">Protein CLMP1</fullName>
    </submittedName>
</protein>
<evidence type="ECO:0000256" key="2">
    <source>
        <dbReference type="SAM" id="SignalP"/>
    </source>
</evidence>
<accession>A0A438F4B1</accession>
<name>A0A438F4B1_VITVI</name>
<proteinExistence type="predicted"/>